<dbReference type="PROSITE" id="PS50932">
    <property type="entry name" value="HTH_LACI_2"/>
    <property type="match status" value="1"/>
</dbReference>
<keyword evidence="4" id="KW-0804">Transcription</keyword>
<dbReference type="Gene3D" id="1.10.260.40">
    <property type="entry name" value="lambda repressor-like DNA-binding domains"/>
    <property type="match status" value="1"/>
</dbReference>
<evidence type="ECO:0000256" key="4">
    <source>
        <dbReference type="ARBA" id="ARBA00023163"/>
    </source>
</evidence>
<dbReference type="CDD" id="cd06267">
    <property type="entry name" value="PBP1_LacI_sugar_binding-like"/>
    <property type="match status" value="1"/>
</dbReference>
<evidence type="ECO:0000259" key="5">
    <source>
        <dbReference type="PROSITE" id="PS50932"/>
    </source>
</evidence>
<evidence type="ECO:0000256" key="2">
    <source>
        <dbReference type="ARBA" id="ARBA00023015"/>
    </source>
</evidence>
<dbReference type="GO" id="GO:0000976">
    <property type="term" value="F:transcription cis-regulatory region binding"/>
    <property type="evidence" value="ECO:0007669"/>
    <property type="project" value="TreeGrafter"/>
</dbReference>
<dbReference type="PANTHER" id="PTHR30146:SF95">
    <property type="entry name" value="RIBOSE OPERON REPRESSOR"/>
    <property type="match status" value="1"/>
</dbReference>
<keyword evidence="1" id="KW-0678">Repressor</keyword>
<dbReference type="InterPro" id="IPR010982">
    <property type="entry name" value="Lambda_DNA-bd_dom_sf"/>
</dbReference>
<dbReference type="InterPro" id="IPR046335">
    <property type="entry name" value="LacI/GalR-like_sensor"/>
</dbReference>
<dbReference type="SUPFAM" id="SSF53822">
    <property type="entry name" value="Periplasmic binding protein-like I"/>
    <property type="match status" value="1"/>
</dbReference>
<organism evidence="6 7">
    <name type="scientific">Candidatus Enterocloster excrementipullorum</name>
    <dbReference type="NCBI Taxonomy" id="2838559"/>
    <lineage>
        <taxon>Bacteria</taxon>
        <taxon>Bacillati</taxon>
        <taxon>Bacillota</taxon>
        <taxon>Clostridia</taxon>
        <taxon>Lachnospirales</taxon>
        <taxon>Lachnospiraceae</taxon>
        <taxon>Enterocloster</taxon>
    </lineage>
</organism>
<feature type="domain" description="HTH lacI-type" evidence="5">
    <location>
        <begin position="7"/>
        <end position="61"/>
    </location>
</feature>
<dbReference type="CDD" id="cd01392">
    <property type="entry name" value="HTH_LacI"/>
    <property type="match status" value="1"/>
</dbReference>
<dbReference type="Gene3D" id="3.40.50.2300">
    <property type="match status" value="2"/>
</dbReference>
<dbReference type="SUPFAM" id="SSF47413">
    <property type="entry name" value="lambda repressor-like DNA-binding domains"/>
    <property type="match status" value="1"/>
</dbReference>
<evidence type="ECO:0000256" key="3">
    <source>
        <dbReference type="ARBA" id="ARBA00023125"/>
    </source>
</evidence>
<dbReference type="InterPro" id="IPR000843">
    <property type="entry name" value="HTH_LacI"/>
</dbReference>
<dbReference type="GO" id="GO:0003700">
    <property type="term" value="F:DNA-binding transcription factor activity"/>
    <property type="evidence" value="ECO:0007669"/>
    <property type="project" value="TreeGrafter"/>
</dbReference>
<name>A0A9D2MY37_9FIRM</name>
<evidence type="ECO:0000256" key="1">
    <source>
        <dbReference type="ARBA" id="ARBA00022491"/>
    </source>
</evidence>
<dbReference type="AlphaFoldDB" id="A0A9D2MY37"/>
<reference evidence="6" key="2">
    <citation type="submission" date="2021-04" db="EMBL/GenBank/DDBJ databases">
        <authorList>
            <person name="Gilroy R."/>
        </authorList>
    </citation>
    <scope>NUCLEOTIDE SEQUENCE</scope>
    <source>
        <strain evidence="6">CHK180-15479</strain>
    </source>
</reference>
<dbReference type="Pfam" id="PF00356">
    <property type="entry name" value="LacI"/>
    <property type="match status" value="1"/>
</dbReference>
<evidence type="ECO:0000313" key="7">
    <source>
        <dbReference type="Proteomes" id="UP000823910"/>
    </source>
</evidence>
<dbReference type="Proteomes" id="UP000823910">
    <property type="component" value="Unassembled WGS sequence"/>
</dbReference>
<reference evidence="6" key="1">
    <citation type="journal article" date="2021" name="PeerJ">
        <title>Extensive microbial diversity within the chicken gut microbiome revealed by metagenomics and culture.</title>
        <authorList>
            <person name="Gilroy R."/>
            <person name="Ravi A."/>
            <person name="Getino M."/>
            <person name="Pursley I."/>
            <person name="Horton D.L."/>
            <person name="Alikhan N.F."/>
            <person name="Baker D."/>
            <person name="Gharbi K."/>
            <person name="Hall N."/>
            <person name="Watson M."/>
            <person name="Adriaenssens E.M."/>
            <person name="Foster-Nyarko E."/>
            <person name="Jarju S."/>
            <person name="Secka A."/>
            <person name="Antonio M."/>
            <person name="Oren A."/>
            <person name="Chaudhuri R.R."/>
            <person name="La Ragione R."/>
            <person name="Hildebrand F."/>
            <person name="Pallen M.J."/>
        </authorList>
    </citation>
    <scope>NUCLEOTIDE SEQUENCE</scope>
    <source>
        <strain evidence="6">CHK180-15479</strain>
    </source>
</reference>
<dbReference type="Pfam" id="PF13377">
    <property type="entry name" value="Peripla_BP_3"/>
    <property type="match status" value="1"/>
</dbReference>
<dbReference type="EMBL" id="DWWT01000008">
    <property type="protein sequence ID" value="HJC05070.1"/>
    <property type="molecule type" value="Genomic_DNA"/>
</dbReference>
<comment type="caution">
    <text evidence="6">The sequence shown here is derived from an EMBL/GenBank/DDBJ whole genome shotgun (WGS) entry which is preliminary data.</text>
</comment>
<keyword evidence="3" id="KW-0238">DNA-binding</keyword>
<protein>
    <submittedName>
        <fullName evidence="6">LacI family transcriptional regulator</fullName>
    </submittedName>
</protein>
<sequence>METKERVTRADVARLAQVSETIVSYVINNNRYVAKDKRQRVEDAIRRLNYRPNNIARALKGKQSNQILFIADNITNEYFSNIVSAMDTYAYASGYLISLCANRNTPEFVAQVISRQYDGIIISSATFPDEYVERFSQAGIPVVIFKRMNHQTSSERVALLGTGLYKGARRAVRHLVDKGCKNILYVDRISTRGHFSTTDDLRFSGFVDEMRASGFPEGEIRMVKGCSTQEELKEAVKLRLRQENSVDGIFGRNDTIACLAMTAAKEIGLSVPKDVKVIGFDDSSISRFCSPTLSTIRVSQQEIAAAALDMLNQMIGGSQPENMDFDITLIERESTGASQV</sequence>
<gene>
    <name evidence="6" type="ORF">H9704_02785</name>
</gene>
<keyword evidence="2" id="KW-0805">Transcription regulation</keyword>
<accession>A0A9D2MY37</accession>
<evidence type="ECO:0000313" key="6">
    <source>
        <dbReference type="EMBL" id="HJC05070.1"/>
    </source>
</evidence>
<proteinExistence type="predicted"/>
<dbReference type="InterPro" id="IPR028082">
    <property type="entry name" value="Peripla_BP_I"/>
</dbReference>
<dbReference type="PANTHER" id="PTHR30146">
    <property type="entry name" value="LACI-RELATED TRANSCRIPTIONAL REPRESSOR"/>
    <property type="match status" value="1"/>
</dbReference>
<dbReference type="SMART" id="SM00354">
    <property type="entry name" value="HTH_LACI"/>
    <property type="match status" value="1"/>
</dbReference>